<sequence>MSNASDDKILQQVFDDVAAKPIELPEGFLAAVQQGALAAMPAGPANDIAPPRPAAPRHMMQKFSALGALCAAAVCGLWIGAVLPQVIGVGQASAAITVPLYQDLDVYALLEE</sequence>
<evidence type="ECO:0000256" key="1">
    <source>
        <dbReference type="SAM" id="Phobius"/>
    </source>
</evidence>
<proteinExistence type="predicted"/>
<accession>F9Y3E1</accession>
<dbReference type="AlphaFoldDB" id="F9Y3E1"/>
<keyword evidence="1" id="KW-0472">Membrane</keyword>
<organism evidence="2 3">
    <name type="scientific">Ketogulonicigenium vulgare (strain WSH-001)</name>
    <dbReference type="NCBI Taxonomy" id="759362"/>
    <lineage>
        <taxon>Bacteria</taxon>
        <taxon>Pseudomonadati</taxon>
        <taxon>Pseudomonadota</taxon>
        <taxon>Alphaproteobacteria</taxon>
        <taxon>Rhodobacterales</taxon>
        <taxon>Roseobacteraceae</taxon>
        <taxon>Ketogulonicigenium</taxon>
    </lineage>
</organism>
<dbReference type="HOGENOM" id="CLU_2142515_0_0_5"/>
<dbReference type="RefSeq" id="WP_013383829.1">
    <property type="nucleotide sequence ID" value="NC_017384.1"/>
</dbReference>
<reference evidence="2 3" key="1">
    <citation type="journal article" date="2011" name="J. Bacteriol.">
        <title>Complete genome sequence of the industrial strain Ketogulonicigenium vulgare WSH-001.</title>
        <authorList>
            <person name="Liu L."/>
            <person name="Li Y."/>
            <person name="Zhang J."/>
            <person name="Zhou Z."/>
            <person name="Liu J."/>
            <person name="Li X."/>
            <person name="Zhou J."/>
            <person name="Du G."/>
            <person name="Wang L."/>
            <person name="Chen J."/>
        </authorList>
    </citation>
    <scope>NUCLEOTIDE SEQUENCE [LARGE SCALE GENOMIC DNA]</scope>
    <source>
        <strain evidence="2 3">WSH-001</strain>
    </source>
</reference>
<evidence type="ECO:0000313" key="2">
    <source>
        <dbReference type="EMBL" id="AEM40382.1"/>
    </source>
</evidence>
<keyword evidence="1" id="KW-1133">Transmembrane helix</keyword>
<dbReference type="KEGG" id="kvl:KVU_0543"/>
<keyword evidence="1" id="KW-0812">Transmembrane</keyword>
<evidence type="ECO:0000313" key="3">
    <source>
        <dbReference type="Proteomes" id="UP000000692"/>
    </source>
</evidence>
<protein>
    <submittedName>
        <fullName evidence="2">Uncharacterized protein</fullName>
    </submittedName>
</protein>
<gene>
    <name evidence="2" type="ordered locus">KVU_0543</name>
</gene>
<dbReference type="EMBL" id="CP002018">
    <property type="protein sequence ID" value="AEM40382.1"/>
    <property type="molecule type" value="Genomic_DNA"/>
</dbReference>
<keyword evidence="3" id="KW-1185">Reference proteome</keyword>
<feature type="transmembrane region" description="Helical" evidence="1">
    <location>
        <begin position="63"/>
        <end position="83"/>
    </location>
</feature>
<dbReference type="Proteomes" id="UP000000692">
    <property type="component" value="Chromosome"/>
</dbReference>
<name>F9Y3E1_KETVW</name>